<organism evidence="1 2">
    <name type="scientific">Nitrosomonas mobilis</name>
    <dbReference type="NCBI Taxonomy" id="51642"/>
    <lineage>
        <taxon>Bacteria</taxon>
        <taxon>Pseudomonadati</taxon>
        <taxon>Pseudomonadota</taxon>
        <taxon>Betaproteobacteria</taxon>
        <taxon>Nitrosomonadales</taxon>
        <taxon>Nitrosomonadaceae</taxon>
        <taxon>Nitrosomonas</taxon>
    </lineage>
</organism>
<dbReference type="EMBL" id="FMWO01000092">
    <property type="protein sequence ID" value="SCZ86890.1"/>
    <property type="molecule type" value="Genomic_DNA"/>
</dbReference>
<keyword evidence="2" id="KW-1185">Reference proteome</keyword>
<reference evidence="1 2" key="1">
    <citation type="submission" date="2016-10" db="EMBL/GenBank/DDBJ databases">
        <authorList>
            <person name="de Groot N.N."/>
        </authorList>
    </citation>
    <scope>NUCLEOTIDE SEQUENCE [LARGE SCALE GENOMIC DNA]</scope>
    <source>
        <strain evidence="1">1</strain>
    </source>
</reference>
<proteinExistence type="predicted"/>
<dbReference type="Proteomes" id="UP000198729">
    <property type="component" value="Unassembled WGS sequence"/>
</dbReference>
<dbReference type="STRING" id="51642.NSMM_800084"/>
<evidence type="ECO:0000313" key="2">
    <source>
        <dbReference type="Proteomes" id="UP000198729"/>
    </source>
</evidence>
<name>A0A1G5SJ40_9PROT</name>
<sequence>MWSHPDGVVQRVNKKEFHAVPAELFRINWQRQMASKFSHNIVAFSIPNYMMPIAGSSGNALYNKYLEDIEKEN</sequence>
<dbReference type="Gene3D" id="3.20.20.80">
    <property type="entry name" value="Glycosidases"/>
    <property type="match status" value="1"/>
</dbReference>
<accession>A0A1G5SJ40</accession>
<protein>
    <submittedName>
        <fullName evidence="1">Uncharacterized protein</fullName>
    </submittedName>
</protein>
<dbReference type="AlphaFoldDB" id="A0A1G5SJ40"/>
<dbReference type="RefSeq" id="WP_090288185.1">
    <property type="nucleotide sequence ID" value="NZ_FMWO01000092.1"/>
</dbReference>
<evidence type="ECO:0000313" key="1">
    <source>
        <dbReference type="EMBL" id="SCZ86890.1"/>
    </source>
</evidence>
<gene>
    <name evidence="1" type="ORF">NSMM_800084</name>
</gene>